<sequence>MSFLSSGPAAASASSDDDSHLTHVLRAHTSDVRCVATTLDPLSGREALLSGSRDETAVLWSREQSPNAAFDKDASFHGHRFCSAVEFISPSTSAGLPRGQILTGSLDAQIRCFDPLRPDKPLQLLSDHWDNVAVLKAHAADEPVFISGSWDKTARVWVWDRTVAKWECRWVLRTHEQAVWGVEIIEPPTATQSGKYLTASADLFIRLFHGDQLHTVYAGHTDVVRSLLLLPPLAPTDGAGSADPVLFPDERLFASSSNDGTVRIWSLDARRSPTQGNGGDAVRVLRGHTSLVYSLATYQDASGLRLVSSGEDGTFRIWNPISSRLLHTIAVPVVSVWAVAVLPASNDIVVGCSDGLVRVYSRQAARAEEDSKMLGAPLSACEAEAEAQKAAEVQRTLATRNTETSEQSTQDGTHDAVLHIDIADDKPPLPLAVSRSHNWLQVASDFVALHALPHSYIERIVEYIQLVFQ</sequence>
<dbReference type="GO" id="GO:0005737">
    <property type="term" value="C:cytoplasm"/>
    <property type="evidence" value="ECO:0007669"/>
    <property type="project" value="TreeGrafter"/>
</dbReference>
<dbReference type="GO" id="GO:0043161">
    <property type="term" value="P:proteasome-mediated ubiquitin-dependent protein catabolic process"/>
    <property type="evidence" value="ECO:0007669"/>
    <property type="project" value="TreeGrafter"/>
</dbReference>
<dbReference type="AlphaFoldDB" id="M9MGK9"/>
<dbReference type="STRING" id="1151754.M9MGK9"/>
<accession>M9MGK9</accession>
<dbReference type="PANTHER" id="PTHR19849">
    <property type="entry name" value="PHOSPHOLIPASE A-2-ACTIVATING PROTEIN"/>
    <property type="match status" value="1"/>
</dbReference>
<dbReference type="PROSITE" id="PS51394">
    <property type="entry name" value="PFU"/>
    <property type="match status" value="1"/>
</dbReference>
<dbReference type="PANTHER" id="PTHR19849:SF0">
    <property type="entry name" value="PHOSPHOLIPASE A-2-ACTIVATING PROTEIN"/>
    <property type="match status" value="1"/>
</dbReference>
<dbReference type="Gene3D" id="2.130.10.10">
    <property type="entry name" value="YVTN repeat-like/Quinoprotein amine dehydrogenase"/>
    <property type="match status" value="1"/>
</dbReference>
<evidence type="ECO:0000256" key="2">
    <source>
        <dbReference type="ARBA" id="ARBA00022574"/>
    </source>
</evidence>
<evidence type="ECO:0000313" key="6">
    <source>
        <dbReference type="EMBL" id="GAC75322.1"/>
    </source>
</evidence>
<dbReference type="PROSITE" id="PS50294">
    <property type="entry name" value="WD_REPEATS_REGION"/>
    <property type="match status" value="1"/>
</dbReference>
<dbReference type="GO" id="GO:0043130">
    <property type="term" value="F:ubiquitin binding"/>
    <property type="evidence" value="ECO:0007669"/>
    <property type="project" value="TreeGrafter"/>
</dbReference>
<feature type="repeat" description="WD" evidence="4">
    <location>
        <begin position="248"/>
        <end position="275"/>
    </location>
</feature>
<dbReference type="InterPro" id="IPR015155">
    <property type="entry name" value="PFU"/>
</dbReference>
<feature type="domain" description="PFU" evidence="5">
    <location>
        <begin position="379"/>
        <end position="469"/>
    </location>
</feature>
<dbReference type="InterPro" id="IPR038122">
    <property type="entry name" value="PFU_sf"/>
</dbReference>
<evidence type="ECO:0000256" key="1">
    <source>
        <dbReference type="ARBA" id="ARBA00022490"/>
    </source>
</evidence>
<dbReference type="InterPro" id="IPR001680">
    <property type="entry name" value="WD40_rpt"/>
</dbReference>
<keyword evidence="2 4" id="KW-0853">WD repeat</keyword>
<name>M9MGK9_PSEA3</name>
<protein>
    <recommendedName>
        <fullName evidence="5">PFU domain-containing protein</fullName>
    </recommendedName>
</protein>
<dbReference type="InterPro" id="IPR015943">
    <property type="entry name" value="WD40/YVTN_repeat-like_dom_sf"/>
</dbReference>
<dbReference type="Proteomes" id="UP000011976">
    <property type="component" value="Unassembled WGS sequence"/>
</dbReference>
<feature type="repeat" description="WD" evidence="4">
    <location>
        <begin position="285"/>
        <end position="328"/>
    </location>
</feature>
<evidence type="ECO:0000256" key="4">
    <source>
        <dbReference type="PROSITE-ProRule" id="PRU00221"/>
    </source>
</evidence>
<reference evidence="7" key="1">
    <citation type="journal article" date="2013" name="Genome Announc.">
        <title>Genome sequence of the basidiomycetous yeast Pseudozyma antarctica T-34, a producer of the glycolipid biosurfactants mannosylerythritol lipids.</title>
        <authorList>
            <person name="Morita T."/>
            <person name="Koike H."/>
            <person name="Koyama Y."/>
            <person name="Hagiwara H."/>
            <person name="Ito E."/>
            <person name="Fukuoka T."/>
            <person name="Imura T."/>
            <person name="Machida M."/>
            <person name="Kitamoto D."/>
        </authorList>
    </citation>
    <scope>NUCLEOTIDE SEQUENCE [LARGE SCALE GENOMIC DNA]</scope>
    <source>
        <strain evidence="7">T-34</strain>
    </source>
</reference>
<dbReference type="InterPro" id="IPR020472">
    <property type="entry name" value="WD40_PAC1"/>
</dbReference>
<keyword evidence="3" id="KW-0677">Repeat</keyword>
<gene>
    <name evidence="6" type="ORF">PANT_15d00018</name>
</gene>
<evidence type="ECO:0000313" key="7">
    <source>
        <dbReference type="Proteomes" id="UP000011976"/>
    </source>
</evidence>
<dbReference type="Pfam" id="PF00400">
    <property type="entry name" value="WD40"/>
    <property type="match status" value="5"/>
</dbReference>
<dbReference type="InterPro" id="IPR036322">
    <property type="entry name" value="WD40_repeat_dom_sf"/>
</dbReference>
<dbReference type="OrthoDB" id="10265988at2759"/>
<dbReference type="Gene3D" id="3.10.20.870">
    <property type="entry name" value="PFU (PLAA family ubiquitin binding), C-terminal domain"/>
    <property type="match status" value="1"/>
</dbReference>
<dbReference type="CDD" id="cd00200">
    <property type="entry name" value="WD40"/>
    <property type="match status" value="1"/>
</dbReference>
<dbReference type="Pfam" id="PF09070">
    <property type="entry name" value="PFU"/>
    <property type="match status" value="1"/>
</dbReference>
<dbReference type="SMART" id="SM00320">
    <property type="entry name" value="WD40"/>
    <property type="match status" value="7"/>
</dbReference>
<dbReference type="PROSITE" id="PS50082">
    <property type="entry name" value="WD_REPEATS_2"/>
    <property type="match status" value="2"/>
</dbReference>
<evidence type="ECO:0000259" key="5">
    <source>
        <dbReference type="PROSITE" id="PS51394"/>
    </source>
</evidence>
<organism evidence="6 7">
    <name type="scientific">Pseudozyma antarctica (strain T-34)</name>
    <name type="common">Yeast</name>
    <name type="synonym">Candida antarctica</name>
    <dbReference type="NCBI Taxonomy" id="1151754"/>
    <lineage>
        <taxon>Eukaryota</taxon>
        <taxon>Fungi</taxon>
        <taxon>Dikarya</taxon>
        <taxon>Basidiomycota</taxon>
        <taxon>Ustilaginomycotina</taxon>
        <taxon>Ustilaginomycetes</taxon>
        <taxon>Ustilaginales</taxon>
        <taxon>Ustilaginaceae</taxon>
        <taxon>Moesziomyces</taxon>
    </lineage>
</organism>
<dbReference type="PRINTS" id="PR00320">
    <property type="entry name" value="GPROTEINBRPT"/>
</dbReference>
<evidence type="ECO:0000256" key="3">
    <source>
        <dbReference type="ARBA" id="ARBA00022737"/>
    </source>
</evidence>
<keyword evidence="1" id="KW-0963">Cytoplasm</keyword>
<dbReference type="GO" id="GO:0005634">
    <property type="term" value="C:nucleus"/>
    <property type="evidence" value="ECO:0007669"/>
    <property type="project" value="TreeGrafter"/>
</dbReference>
<dbReference type="EMBL" id="DF196781">
    <property type="protein sequence ID" value="GAC75322.1"/>
    <property type="molecule type" value="Genomic_DNA"/>
</dbReference>
<proteinExistence type="predicted"/>
<dbReference type="GO" id="GO:0010992">
    <property type="term" value="P:ubiquitin recycling"/>
    <property type="evidence" value="ECO:0007669"/>
    <property type="project" value="TreeGrafter"/>
</dbReference>
<dbReference type="SUPFAM" id="SSF50978">
    <property type="entry name" value="WD40 repeat-like"/>
    <property type="match status" value="1"/>
</dbReference>